<dbReference type="EMBL" id="FNJM01000004">
    <property type="protein sequence ID" value="SDP35732.1"/>
    <property type="molecule type" value="Genomic_DNA"/>
</dbReference>
<protein>
    <submittedName>
        <fullName evidence="1">Uncharacterized protein</fullName>
    </submittedName>
</protein>
<dbReference type="STRING" id="94869.SAMN04488529_104123"/>
<dbReference type="Proteomes" id="UP000198597">
    <property type="component" value="Unassembled WGS sequence"/>
</dbReference>
<dbReference type="OrthoDB" id="8479006at2"/>
<sequence length="275" mass="32804">MNDKVYYGQRKNYVGVKKLELDEALRLFRNKIDLMISELYFLESTGYHCTDKARVVGKWGSDIEIFIYDKIYYEQIWPIKEYYSSYTEEILFTVIEFLYDYVSEPIDKWYHEWNNCGWHCSKFDKEAGQEKYRVDINNILNKYGEGYILSEDGEVQRLADTGFESLVYEKINTEDKDNIDNRVNGAINKFLHYKSNLDDKKGALLALFGVLEYLKTCNKKLDGKDSSDLFNIMNGFDLRHHQKVQQKDYQKDEWYEWLFYTCLSSIKLLVKLKES</sequence>
<dbReference type="RefSeq" id="WP_089968613.1">
    <property type="nucleotide sequence ID" value="NZ_FNJM01000004.1"/>
</dbReference>
<evidence type="ECO:0000313" key="2">
    <source>
        <dbReference type="Proteomes" id="UP000198597"/>
    </source>
</evidence>
<dbReference type="AlphaFoldDB" id="A0A1H0S1U0"/>
<accession>A0A1H0S1U0</accession>
<organism evidence="1 2">
    <name type="scientific">Clostridium gasigenes</name>
    <dbReference type="NCBI Taxonomy" id="94869"/>
    <lineage>
        <taxon>Bacteria</taxon>
        <taxon>Bacillati</taxon>
        <taxon>Bacillota</taxon>
        <taxon>Clostridia</taxon>
        <taxon>Eubacteriales</taxon>
        <taxon>Clostridiaceae</taxon>
        <taxon>Clostridium</taxon>
    </lineage>
</organism>
<name>A0A1H0S1U0_9CLOT</name>
<reference evidence="1 2" key="1">
    <citation type="submission" date="2016-10" db="EMBL/GenBank/DDBJ databases">
        <authorList>
            <person name="de Groot N.N."/>
        </authorList>
    </citation>
    <scope>NUCLEOTIDE SEQUENCE [LARGE SCALE GENOMIC DNA]</scope>
    <source>
        <strain evidence="1 2">DSM 12272</strain>
    </source>
</reference>
<proteinExistence type="predicted"/>
<keyword evidence="2" id="KW-1185">Reference proteome</keyword>
<gene>
    <name evidence="1" type="ORF">SAMN04488529_104123</name>
</gene>
<evidence type="ECO:0000313" key="1">
    <source>
        <dbReference type="EMBL" id="SDP35732.1"/>
    </source>
</evidence>